<dbReference type="Gene3D" id="1.10.287.370">
    <property type="match status" value="1"/>
</dbReference>
<proteinExistence type="inferred from homology"/>
<reference evidence="5" key="1">
    <citation type="submission" date="2022-06" db="EMBL/GenBank/DDBJ databases">
        <authorList>
            <consortium name="SYNGENTA / RWTH Aachen University"/>
        </authorList>
    </citation>
    <scope>NUCLEOTIDE SEQUENCE</scope>
</reference>
<dbReference type="GO" id="GO:0051082">
    <property type="term" value="F:unfolded protein binding"/>
    <property type="evidence" value="ECO:0007669"/>
    <property type="project" value="InterPro"/>
</dbReference>
<dbReference type="CDD" id="cd23163">
    <property type="entry name" value="Prefoldin_2"/>
    <property type="match status" value="1"/>
</dbReference>
<gene>
    <name evidence="4" type="ORF">PPACK8108_LOCUS12698</name>
    <name evidence="5" type="ORF">PPACK8108_LOCUS24838</name>
</gene>
<dbReference type="Proteomes" id="UP001153365">
    <property type="component" value="Unassembled WGS sequence"/>
</dbReference>
<comment type="caution">
    <text evidence="5">The sequence shown here is derived from an EMBL/GenBank/DDBJ whole genome shotgun (WGS) entry which is preliminary data.</text>
</comment>
<keyword evidence="6" id="KW-1185">Reference proteome</keyword>
<dbReference type="InterPro" id="IPR002777">
    <property type="entry name" value="PFD_beta-like"/>
</dbReference>
<name>A0AAV0BST0_PHAPC</name>
<organism evidence="5 6">
    <name type="scientific">Phakopsora pachyrhizi</name>
    <name type="common">Asian soybean rust disease fungus</name>
    <dbReference type="NCBI Taxonomy" id="170000"/>
    <lineage>
        <taxon>Eukaryota</taxon>
        <taxon>Fungi</taxon>
        <taxon>Dikarya</taxon>
        <taxon>Basidiomycota</taxon>
        <taxon>Pucciniomycotina</taxon>
        <taxon>Pucciniomycetes</taxon>
        <taxon>Pucciniales</taxon>
        <taxon>Phakopsoraceae</taxon>
        <taxon>Phakopsora</taxon>
    </lineage>
</organism>
<accession>A0AAV0BST0</accession>
<dbReference type="EMBL" id="CALTRL010003086">
    <property type="protein sequence ID" value="CAH7677531.1"/>
    <property type="molecule type" value="Genomic_DNA"/>
</dbReference>
<evidence type="ECO:0000256" key="3">
    <source>
        <dbReference type="SAM" id="MobiDB-lite"/>
    </source>
</evidence>
<evidence type="ECO:0000313" key="4">
    <source>
        <dbReference type="EMBL" id="CAH7677531.1"/>
    </source>
</evidence>
<dbReference type="InterPro" id="IPR009053">
    <property type="entry name" value="Prefoldin"/>
</dbReference>
<evidence type="ECO:0000256" key="1">
    <source>
        <dbReference type="ARBA" id="ARBA00008045"/>
    </source>
</evidence>
<evidence type="ECO:0000313" key="6">
    <source>
        <dbReference type="Proteomes" id="UP001153365"/>
    </source>
</evidence>
<sequence>MTSSGPRADKNDEGSLTGSSKRPSDQELVSTFKSLRDDIQTITSKAAQLERDSDEHSVVIETLNQSSNHDQRRCFRMVGGILIERNVKETLVDLIQHKDQIDQLTKALISQYQKKKTELVEFQNKWNIQLTSS</sequence>
<dbReference type="EMBL" id="CALTRL010006115">
    <property type="protein sequence ID" value="CAH7689718.1"/>
    <property type="molecule type" value="Genomic_DNA"/>
</dbReference>
<dbReference type="Pfam" id="PF01920">
    <property type="entry name" value="Prefoldin_2"/>
    <property type="match status" value="1"/>
</dbReference>
<dbReference type="SUPFAM" id="SSF46579">
    <property type="entry name" value="Prefoldin"/>
    <property type="match status" value="1"/>
</dbReference>
<keyword evidence="2" id="KW-0143">Chaperone</keyword>
<dbReference type="AlphaFoldDB" id="A0AAV0BST0"/>
<dbReference type="GO" id="GO:0006457">
    <property type="term" value="P:protein folding"/>
    <property type="evidence" value="ECO:0007669"/>
    <property type="project" value="InterPro"/>
</dbReference>
<feature type="compositionally biased region" description="Polar residues" evidence="3">
    <location>
        <begin position="14"/>
        <end position="28"/>
    </location>
</feature>
<evidence type="ECO:0000256" key="2">
    <source>
        <dbReference type="ARBA" id="ARBA00023186"/>
    </source>
</evidence>
<feature type="region of interest" description="Disordered" evidence="3">
    <location>
        <begin position="1"/>
        <end position="28"/>
    </location>
</feature>
<dbReference type="FunFam" id="1.10.287.370:FF:000002">
    <property type="entry name" value="Prefoldin subunit 2"/>
    <property type="match status" value="1"/>
</dbReference>
<evidence type="ECO:0000313" key="5">
    <source>
        <dbReference type="EMBL" id="CAH7689718.1"/>
    </source>
</evidence>
<comment type="similarity">
    <text evidence="1">Belongs to the prefoldin subunit beta family.</text>
</comment>
<dbReference type="InterPro" id="IPR027235">
    <property type="entry name" value="PFD2"/>
</dbReference>
<dbReference type="PANTHER" id="PTHR13303">
    <property type="entry name" value="PREFOLDIN SUBUNIT 2"/>
    <property type="match status" value="1"/>
</dbReference>
<evidence type="ECO:0008006" key="7">
    <source>
        <dbReference type="Google" id="ProtNLM"/>
    </source>
</evidence>
<protein>
    <recommendedName>
        <fullName evidence="7">Prefoldin subunit 2</fullName>
    </recommendedName>
</protein>
<dbReference type="GO" id="GO:0016272">
    <property type="term" value="C:prefoldin complex"/>
    <property type="evidence" value="ECO:0007669"/>
    <property type="project" value="InterPro"/>
</dbReference>